<comment type="similarity">
    <text evidence="1">Belongs to the ParB family.</text>
</comment>
<dbReference type="GO" id="GO:0003677">
    <property type="term" value="F:DNA binding"/>
    <property type="evidence" value="ECO:0007669"/>
    <property type="project" value="UniProtKB-KW"/>
</dbReference>
<dbReference type="CDD" id="cd16393">
    <property type="entry name" value="SPO0J_N"/>
    <property type="match status" value="1"/>
</dbReference>
<dbReference type="SUPFAM" id="SSF110849">
    <property type="entry name" value="ParB/Sulfiredoxin"/>
    <property type="match status" value="1"/>
</dbReference>
<organism evidence="5 6">
    <name type="scientific">Desulfopila aestuarii DSM 18488</name>
    <dbReference type="NCBI Taxonomy" id="1121416"/>
    <lineage>
        <taxon>Bacteria</taxon>
        <taxon>Pseudomonadati</taxon>
        <taxon>Thermodesulfobacteriota</taxon>
        <taxon>Desulfobulbia</taxon>
        <taxon>Desulfobulbales</taxon>
        <taxon>Desulfocapsaceae</taxon>
        <taxon>Desulfopila</taxon>
    </lineage>
</organism>
<evidence type="ECO:0000256" key="2">
    <source>
        <dbReference type="ARBA" id="ARBA00022829"/>
    </source>
</evidence>
<evidence type="ECO:0000256" key="1">
    <source>
        <dbReference type="ARBA" id="ARBA00006295"/>
    </source>
</evidence>
<evidence type="ECO:0000259" key="4">
    <source>
        <dbReference type="SMART" id="SM00470"/>
    </source>
</evidence>
<evidence type="ECO:0000256" key="3">
    <source>
        <dbReference type="ARBA" id="ARBA00023125"/>
    </source>
</evidence>
<evidence type="ECO:0000313" key="5">
    <source>
        <dbReference type="EMBL" id="SHO52037.1"/>
    </source>
</evidence>
<dbReference type="InterPro" id="IPR050336">
    <property type="entry name" value="Chromosome_partition/occlusion"/>
</dbReference>
<dbReference type="STRING" id="1121416.SAMN02745220_04335"/>
<dbReference type="InterPro" id="IPR036086">
    <property type="entry name" value="ParB/Sulfiredoxin_sf"/>
</dbReference>
<dbReference type="Pfam" id="PF02195">
    <property type="entry name" value="ParB_N"/>
    <property type="match status" value="1"/>
</dbReference>
<dbReference type="FunFam" id="3.90.1530.30:FF:000001">
    <property type="entry name" value="Chromosome partitioning protein ParB"/>
    <property type="match status" value="1"/>
</dbReference>
<gene>
    <name evidence="5" type="ORF">SAMN02745220_04335</name>
</gene>
<dbReference type="Gene3D" id="3.90.1530.30">
    <property type="match status" value="1"/>
</dbReference>
<dbReference type="SUPFAM" id="SSF109709">
    <property type="entry name" value="KorB DNA-binding domain-like"/>
    <property type="match status" value="1"/>
</dbReference>
<dbReference type="PANTHER" id="PTHR33375">
    <property type="entry name" value="CHROMOSOME-PARTITIONING PROTEIN PARB-RELATED"/>
    <property type="match status" value="1"/>
</dbReference>
<dbReference type="GO" id="GO:0007059">
    <property type="term" value="P:chromosome segregation"/>
    <property type="evidence" value="ECO:0007669"/>
    <property type="project" value="UniProtKB-KW"/>
</dbReference>
<dbReference type="PANTHER" id="PTHR33375:SF1">
    <property type="entry name" value="CHROMOSOME-PARTITIONING PROTEIN PARB-RELATED"/>
    <property type="match status" value="1"/>
</dbReference>
<feature type="domain" description="ParB-like N-terminal" evidence="4">
    <location>
        <begin position="45"/>
        <end position="136"/>
    </location>
</feature>
<reference evidence="5 6" key="1">
    <citation type="submission" date="2016-12" db="EMBL/GenBank/DDBJ databases">
        <authorList>
            <person name="Song W.-J."/>
            <person name="Kurnit D.M."/>
        </authorList>
    </citation>
    <scope>NUCLEOTIDE SEQUENCE [LARGE SCALE GENOMIC DNA]</scope>
    <source>
        <strain evidence="5 6">DSM 18488</strain>
    </source>
</reference>
<dbReference type="GO" id="GO:0005694">
    <property type="term" value="C:chromosome"/>
    <property type="evidence" value="ECO:0007669"/>
    <property type="project" value="TreeGrafter"/>
</dbReference>
<dbReference type="InterPro" id="IPR004437">
    <property type="entry name" value="ParB/RepB/Spo0J"/>
</dbReference>
<keyword evidence="6" id="KW-1185">Reference proteome</keyword>
<dbReference type="Pfam" id="PF17762">
    <property type="entry name" value="HTH_ParB"/>
    <property type="match status" value="1"/>
</dbReference>
<keyword evidence="2" id="KW-0159">Chromosome partition</keyword>
<evidence type="ECO:0000313" key="6">
    <source>
        <dbReference type="Proteomes" id="UP000184603"/>
    </source>
</evidence>
<name>A0A1M7YHC4_9BACT</name>
<dbReference type="Gene3D" id="1.10.10.2830">
    <property type="match status" value="1"/>
</dbReference>
<protein>
    <submittedName>
        <fullName evidence="5">Chromosome partitioning protein, ParB family</fullName>
    </submittedName>
</protein>
<dbReference type="AlphaFoldDB" id="A0A1M7YHC4"/>
<dbReference type="SMART" id="SM00470">
    <property type="entry name" value="ParB"/>
    <property type="match status" value="1"/>
</dbReference>
<accession>A0A1M7YHC4</accession>
<dbReference type="Proteomes" id="UP000184603">
    <property type="component" value="Unassembled WGS sequence"/>
</dbReference>
<dbReference type="InterPro" id="IPR003115">
    <property type="entry name" value="ParB_N"/>
</dbReference>
<dbReference type="RefSeq" id="WP_073615748.1">
    <property type="nucleotide sequence ID" value="NZ_FRFE01000031.1"/>
</dbReference>
<keyword evidence="3" id="KW-0238">DNA-binding</keyword>
<dbReference type="NCBIfam" id="TIGR00180">
    <property type="entry name" value="parB_part"/>
    <property type="match status" value="1"/>
</dbReference>
<dbReference type="FunFam" id="1.10.10.2830:FF:000001">
    <property type="entry name" value="Chromosome partitioning protein ParB"/>
    <property type="match status" value="1"/>
</dbReference>
<proteinExistence type="inferred from homology"/>
<sequence length="294" mass="33073">MAVNFKKRVAGKTTKLAGKSLDAEPQVAAESETPLVEAYLEGNLYKIPLSAISADPNQPRKTFDEATLNELATSIAKQGVLQPIIIRKNDSGELDTEFILIAGERRFRASKIAGLEQIPALFSKGDPEEIALIENLQRDDLKPIEEAEAYQRVIESHKYTHEQLSEVVGKSRTTISELLTLIALPDSVKEQCRTLDTPKSVLLEIAKRKDPEEMIYLYEKVKNENLTVSKIRQLTRPRPTRRVREADQRALEKIIESKRLVHKLRKANLSAEAKERLRVEVEGLMETVKALLAG</sequence>
<dbReference type="OrthoDB" id="4204233at2"/>
<dbReference type="EMBL" id="FRFE01000031">
    <property type="protein sequence ID" value="SHO52037.1"/>
    <property type="molecule type" value="Genomic_DNA"/>
</dbReference>
<dbReference type="InterPro" id="IPR041468">
    <property type="entry name" value="HTH_ParB/Spo0J"/>
</dbReference>